<gene>
    <name evidence="2" type="ORF">G3T37_13615</name>
</gene>
<evidence type="ECO:0000313" key="2">
    <source>
        <dbReference type="EMBL" id="NEM92389.1"/>
    </source>
</evidence>
<reference evidence="2 3" key="1">
    <citation type="journal article" date="2014" name="Int. J. Syst. Evol. Microbiol.">
        <title>Description of Galbitalea soli gen. nov., sp. nov., and Frondihabitans sucicola sp. nov.</title>
        <authorList>
            <person name="Kim S.J."/>
            <person name="Lim J.M."/>
            <person name="Ahn J.H."/>
            <person name="Weon H.Y."/>
            <person name="Hamada M."/>
            <person name="Suzuki K."/>
            <person name="Ahn T.Y."/>
            <person name="Kwon S.W."/>
        </authorList>
    </citation>
    <scope>NUCLEOTIDE SEQUENCE [LARGE SCALE GENOMIC DNA]</scope>
    <source>
        <strain evidence="2 3">NBRC 108727</strain>
    </source>
</reference>
<organism evidence="2 3">
    <name type="scientific">Galbitalea soli</name>
    <dbReference type="NCBI Taxonomy" id="1268042"/>
    <lineage>
        <taxon>Bacteria</taxon>
        <taxon>Bacillati</taxon>
        <taxon>Actinomycetota</taxon>
        <taxon>Actinomycetes</taxon>
        <taxon>Micrococcales</taxon>
        <taxon>Microbacteriaceae</taxon>
        <taxon>Galbitalea</taxon>
    </lineage>
</organism>
<keyword evidence="2" id="KW-0378">Hydrolase</keyword>
<proteinExistence type="predicted"/>
<dbReference type="Proteomes" id="UP000479756">
    <property type="component" value="Unassembled WGS sequence"/>
</dbReference>
<accession>A0A7C9PPU9</accession>
<name>A0A7C9PPU9_9MICO</name>
<feature type="domain" description="Helicase XPB/Ssl2 N-terminal" evidence="1">
    <location>
        <begin position="360"/>
        <end position="487"/>
    </location>
</feature>
<keyword evidence="2" id="KW-0547">Nucleotide-binding</keyword>
<dbReference type="GO" id="GO:0004386">
    <property type="term" value="F:helicase activity"/>
    <property type="evidence" value="ECO:0007669"/>
    <property type="project" value="UniProtKB-KW"/>
</dbReference>
<keyword evidence="3" id="KW-1185">Reference proteome</keyword>
<keyword evidence="2" id="KW-0067">ATP-binding</keyword>
<comment type="caution">
    <text evidence="2">The sequence shown here is derived from an EMBL/GenBank/DDBJ whole genome shotgun (WGS) entry which is preliminary data.</text>
</comment>
<sequence length="631" mass="66990">MPRVPASSSSTLSLAGRLRSLGDAELTELLTVREFRDASLHDFFDLADALLDPASVQKALVRLDRQTLAAIGVVGGAEALGLTTAAVGAALADGGQFGEGSARASLDRAHSLALIDRESEGADDRWLAYAPVTEQLANWPELGLPGLTSLLSDPPPASLAPVSATDARFIDSIAAERAFDAANAIAELAAELRRDPARELARGGIALPDSKRLAAAMSVELDAVPPLVDIANRSGVIALDAGAWLPTDDAADWMLRPTSERWAHLAAAWFTQLSPDIRALLAERSHAIWGDRLAEFVRWLYPAGGDWMRDRAATVSLEAELLGITANHVPSTPGSALMASGEEAASAAIAAILPAEIDRVYVQHDLSIVSPGPLLPRLDARLRLFADVESRALATTYRVSEASLTRALALGETAESARQFLGEISLTGIPQPLDYLITATSARYGSLRVGTIDQAVMGMRSYIRSDDQALLSAVVIDHGLAPLGIQRVGPNRAESRFDRDLVFWSLSEARYPAAAEDAAGEVVVLERRRVARASVAPPGSRAAGIVARLREATAESAEETGQAWLERQIETAIRGRLGLTVTVSMPDGSSVELQLEPASLGGGRLRARDRRSDLERTLPLSSITAVRPAEG</sequence>
<dbReference type="InterPro" id="IPR032830">
    <property type="entry name" value="XPB/Ssl2_N"/>
</dbReference>
<protein>
    <submittedName>
        <fullName evidence="2">Helicase-associated domain-containing protein</fullName>
    </submittedName>
</protein>
<dbReference type="EMBL" id="JAAGWZ010000004">
    <property type="protein sequence ID" value="NEM92389.1"/>
    <property type="molecule type" value="Genomic_DNA"/>
</dbReference>
<dbReference type="Pfam" id="PF13625">
    <property type="entry name" value="Helicase_C_3"/>
    <property type="match status" value="1"/>
</dbReference>
<evidence type="ECO:0000259" key="1">
    <source>
        <dbReference type="Pfam" id="PF13625"/>
    </source>
</evidence>
<keyword evidence="2" id="KW-0347">Helicase</keyword>
<dbReference type="AlphaFoldDB" id="A0A7C9PPU9"/>
<evidence type="ECO:0000313" key="3">
    <source>
        <dbReference type="Proteomes" id="UP000479756"/>
    </source>
</evidence>